<protein>
    <recommendedName>
        <fullName evidence="4">TIGR02677 family protein</fullName>
    </recommendedName>
</protein>
<evidence type="ECO:0000313" key="2">
    <source>
        <dbReference type="EMBL" id="OLV18367.1"/>
    </source>
</evidence>
<dbReference type="AlphaFoldDB" id="A0A1U7NZM2"/>
<organism evidence="2 3">
    <name type="scientific">Deinococcus marmoris</name>
    <dbReference type="NCBI Taxonomy" id="249408"/>
    <lineage>
        <taxon>Bacteria</taxon>
        <taxon>Thermotogati</taxon>
        <taxon>Deinococcota</taxon>
        <taxon>Deinococci</taxon>
        <taxon>Deinococcales</taxon>
        <taxon>Deinococcaceae</taxon>
        <taxon>Deinococcus</taxon>
    </lineage>
</organism>
<accession>A0A1U7NZM2</accession>
<dbReference type="EMBL" id="MSTI01000068">
    <property type="protein sequence ID" value="OLV18367.1"/>
    <property type="molecule type" value="Genomic_DNA"/>
</dbReference>
<feature type="region of interest" description="Disordered" evidence="1">
    <location>
        <begin position="443"/>
        <end position="462"/>
    </location>
</feature>
<evidence type="ECO:0000313" key="3">
    <source>
        <dbReference type="Proteomes" id="UP000186607"/>
    </source>
</evidence>
<dbReference type="Proteomes" id="UP000186607">
    <property type="component" value="Unassembled WGS sequence"/>
</dbReference>
<evidence type="ECO:0008006" key="4">
    <source>
        <dbReference type="Google" id="ProtNLM"/>
    </source>
</evidence>
<comment type="caution">
    <text evidence="2">The sequence shown here is derived from an EMBL/GenBank/DDBJ whole genome shotgun (WGS) entry which is preliminary data.</text>
</comment>
<keyword evidence="3" id="KW-1185">Reference proteome</keyword>
<name>A0A1U7NZM2_9DEIO</name>
<dbReference type="Pfam" id="PF09660">
    <property type="entry name" value="DUF2397"/>
    <property type="match status" value="1"/>
</dbReference>
<dbReference type="STRING" id="249408.BOO71_0006196"/>
<dbReference type="RefSeq" id="WP_175607424.1">
    <property type="nucleotide sequence ID" value="NZ_MSTI01000068.1"/>
</dbReference>
<dbReference type="InterPro" id="IPR013493">
    <property type="entry name" value="CHP02677"/>
</dbReference>
<sequence length="498" mass="53745">MLSALREFAYLTAPSAPTYRALMRLFYEAHLKQQHTLPPDEVLAGIEDSDLDLTPEALLLDLDALVAWGNLGRRRDTRRVGSLAEYARKRDLYYATARGLAIEGFLDAGLDAAEETVAVGAGIVSGMERQWAHLAELLSAPELHPDELEASWANLVRDFVALSGDVRLLALNLERKLSLEALDDFLEFKDAVRSYVERLAAELAGPGRRLRAGLQELSPDLRSRLLNTVAGVRAGRLTRGAGVLDAEGAERITVREWDGLLGWFSRRAEQGDGLEYGVVALRGAVSRVLAFVDAVHRTRELGLGRAGVLAELAAHLVDLPDASTAREELAHALGLSAPLHAPGVPPAQVVYDAWATPTESVLLSAVQKGKVAERFSADVGEVSREAKRAARDALQAERRRQRLLLELFEDGQLDLDGLILPDAAMLPEVLAWLSAGLHAAHDPENGAEGGAGLTPGPQGHQVRVSLTSSPALLRVPDGTLWIERGAALELLGQSEGVR</sequence>
<gene>
    <name evidence="2" type="ORF">BOO71_0006196</name>
</gene>
<proteinExistence type="predicted"/>
<evidence type="ECO:0000256" key="1">
    <source>
        <dbReference type="SAM" id="MobiDB-lite"/>
    </source>
</evidence>
<reference evidence="2 3" key="1">
    <citation type="submission" date="2017-01" db="EMBL/GenBank/DDBJ databases">
        <title>Genome Analysis of Deinococcus marmoris KOPRI26562.</title>
        <authorList>
            <person name="Kim J.H."/>
            <person name="Oh H.-M."/>
        </authorList>
    </citation>
    <scope>NUCLEOTIDE SEQUENCE [LARGE SCALE GENOMIC DNA]</scope>
    <source>
        <strain evidence="2 3">KOPRI26562</strain>
    </source>
</reference>